<keyword evidence="2" id="KW-1185">Reference proteome</keyword>
<dbReference type="EMBL" id="ML145168">
    <property type="protein sequence ID" value="TBU55427.1"/>
    <property type="molecule type" value="Genomic_DNA"/>
</dbReference>
<gene>
    <name evidence="1" type="ORF">BD310DRAFT_684247</name>
</gene>
<name>A0A4Q9PMG6_9APHY</name>
<protein>
    <submittedName>
        <fullName evidence="1">Uncharacterized protein</fullName>
    </submittedName>
</protein>
<evidence type="ECO:0000313" key="2">
    <source>
        <dbReference type="Proteomes" id="UP000292082"/>
    </source>
</evidence>
<reference evidence="1 2" key="1">
    <citation type="submission" date="2019-01" db="EMBL/GenBank/DDBJ databases">
        <title>Draft genome sequences of three monokaryotic isolates of the white-rot basidiomycete fungus Dichomitus squalens.</title>
        <authorList>
            <consortium name="DOE Joint Genome Institute"/>
            <person name="Lopez S.C."/>
            <person name="Andreopoulos B."/>
            <person name="Pangilinan J."/>
            <person name="Lipzen A."/>
            <person name="Riley R."/>
            <person name="Ahrendt S."/>
            <person name="Ng V."/>
            <person name="Barry K."/>
            <person name="Daum C."/>
            <person name="Grigoriev I.V."/>
            <person name="Hilden K.S."/>
            <person name="Makela M.R."/>
            <person name="de Vries R.P."/>
        </authorList>
    </citation>
    <scope>NUCLEOTIDE SEQUENCE [LARGE SCALE GENOMIC DNA]</scope>
    <source>
        <strain evidence="1 2">CBS 464.89</strain>
    </source>
</reference>
<organism evidence="1 2">
    <name type="scientific">Dichomitus squalens</name>
    <dbReference type="NCBI Taxonomy" id="114155"/>
    <lineage>
        <taxon>Eukaryota</taxon>
        <taxon>Fungi</taxon>
        <taxon>Dikarya</taxon>
        <taxon>Basidiomycota</taxon>
        <taxon>Agaricomycotina</taxon>
        <taxon>Agaricomycetes</taxon>
        <taxon>Polyporales</taxon>
        <taxon>Polyporaceae</taxon>
        <taxon>Dichomitus</taxon>
    </lineage>
</organism>
<proteinExistence type="predicted"/>
<accession>A0A4Q9PMG6</accession>
<dbReference type="Proteomes" id="UP000292082">
    <property type="component" value="Unassembled WGS sequence"/>
</dbReference>
<sequence>MLSRRLSPNLECNSRCNVFMFRCVSLYIEMIRVTDVGQTPLFAAHSLPFDAHLPFPDRFLS</sequence>
<dbReference type="AlphaFoldDB" id="A0A4Q9PMG6"/>
<evidence type="ECO:0000313" key="1">
    <source>
        <dbReference type="EMBL" id="TBU55427.1"/>
    </source>
</evidence>